<evidence type="ECO:0000313" key="6">
    <source>
        <dbReference type="Proteomes" id="UP000515123"/>
    </source>
</evidence>
<organism evidence="8">
    <name type="scientific">Ananas comosus</name>
    <name type="common">Pineapple</name>
    <name type="synonym">Ananas ananas</name>
    <dbReference type="NCBI Taxonomy" id="4615"/>
    <lineage>
        <taxon>Eukaryota</taxon>
        <taxon>Viridiplantae</taxon>
        <taxon>Streptophyta</taxon>
        <taxon>Embryophyta</taxon>
        <taxon>Tracheophyta</taxon>
        <taxon>Spermatophyta</taxon>
        <taxon>Magnoliopsida</taxon>
        <taxon>Liliopsida</taxon>
        <taxon>Poales</taxon>
        <taxon>Bromeliaceae</taxon>
        <taxon>Bromelioideae</taxon>
        <taxon>Ananas</taxon>
    </lineage>
</organism>
<feature type="repeat" description="PPR" evidence="4">
    <location>
        <begin position="394"/>
        <end position="428"/>
    </location>
</feature>
<feature type="repeat" description="PPR" evidence="4">
    <location>
        <begin position="293"/>
        <end position="327"/>
    </location>
</feature>
<evidence type="ECO:0000313" key="11">
    <source>
        <dbReference type="RefSeq" id="XP_020109610.1"/>
    </source>
</evidence>
<dbReference type="InterPro" id="IPR002885">
    <property type="entry name" value="PPR_rpt"/>
</dbReference>
<dbReference type="NCBIfam" id="TIGR00756">
    <property type="entry name" value="PPR"/>
    <property type="match status" value="4"/>
</dbReference>
<dbReference type="FunFam" id="1.25.40.10:FF:000690">
    <property type="entry name" value="Pentatricopeptide repeat-containing protein"/>
    <property type="match status" value="1"/>
</dbReference>
<dbReference type="RefSeq" id="XP_020109610.1">
    <property type="nucleotide sequence ID" value="XM_020254021.1"/>
</dbReference>
<evidence type="ECO:0000313" key="13">
    <source>
        <dbReference type="RefSeq" id="XP_020109612.1"/>
    </source>
</evidence>
<dbReference type="InterPro" id="IPR046960">
    <property type="entry name" value="PPR_At4g14850-like_plant"/>
</dbReference>
<sequence>MGIGLNDDERRRRRGYDSGGRIWRWGRLEGEVETTGGFWDGSNGTCRLREDGRFRKPVNFQSFGVRVWFLYGFGPGGLGAQGIHETGFQLGNYQLTSNSNRSPLVLTSHHPRLSLSLSLSLSLCHSIKHLMRTIGYAALISRCAHPRLLCQIQAQLTTSGLLPSSVFFHNALIRAHSSADSISLYAHLLRRGLLPDAHTFPFLLRACSLVPAPPQGLSAHAHALKLGLASDLFVNNAFIHFHSVAGRVSDARRLLDEAAVVDEVSFNSMISGYARLGDLHNARKVFDEMPARNVVSWSAMVSGYVQGGRSKEALEVFSQMQAEGCKPDDTTLVGVLAACAHLGALEQGKWVHSYLKGNNLRVSVFLGSALIDMYAKCGDAELGLKVFNEMRDKNLLVWTTMIKGLAMHGRGLEALQLFSEMEGSGIVPDDIAFIGALCACTHAGLVDKGRKMFDSMIQQYGIKPKIEHYGCMVDLLARNGLLDEARKLIERMPMKPDALIWGALMAGCRFHKNVELAEYAVKHLIQLEPECSGVYVLLGNIYAASGRHNDARGIRHLMKRMGVEKTPGCSLVEIKGMVHQFIVGDTSHPRIKDILAKWEEIEGRIRIEGYVPDKKEVLLDIEEEEKEDVLSRHSEKLAIAFALISTGDGMGIRVVKNLRVCRDCHHVTKLISKVYCREIIVRDRTRFHLFKNGICSCNDYW</sequence>
<dbReference type="RefSeq" id="XP_020109607.1">
    <property type="nucleotide sequence ID" value="XM_020254018.1"/>
</dbReference>
<dbReference type="RefSeq" id="XP_020109609.1">
    <property type="nucleotide sequence ID" value="XM_020254020.1"/>
</dbReference>
<dbReference type="RefSeq" id="XP_020109612.1">
    <property type="nucleotide sequence ID" value="XM_020254023.1"/>
</dbReference>
<evidence type="ECO:0000256" key="4">
    <source>
        <dbReference type="PROSITE-ProRule" id="PRU00708"/>
    </source>
</evidence>
<proteinExistence type="inferred from homology"/>
<feature type="domain" description="DYW" evidence="5">
    <location>
        <begin position="609"/>
        <end position="701"/>
    </location>
</feature>
<evidence type="ECO:0000313" key="10">
    <source>
        <dbReference type="RefSeq" id="XP_020109609.1"/>
    </source>
</evidence>
<accession>A0A6P5GLR3</accession>
<keyword evidence="3" id="KW-0809">Transit peptide</keyword>
<dbReference type="Proteomes" id="UP000515123">
    <property type="component" value="Linkage group 19"/>
</dbReference>
<keyword evidence="6" id="KW-1185">Reference proteome</keyword>
<dbReference type="RefSeq" id="XP_020109605.1">
    <property type="nucleotide sequence ID" value="XM_020254016.1"/>
</dbReference>
<evidence type="ECO:0000256" key="3">
    <source>
        <dbReference type="ARBA" id="ARBA00022946"/>
    </source>
</evidence>
<evidence type="ECO:0000256" key="2">
    <source>
        <dbReference type="ARBA" id="ARBA00022737"/>
    </source>
</evidence>
<dbReference type="GO" id="GO:0009451">
    <property type="term" value="P:RNA modification"/>
    <property type="evidence" value="ECO:0007669"/>
    <property type="project" value="InterPro"/>
</dbReference>
<dbReference type="Pfam" id="PF20431">
    <property type="entry name" value="E_motif"/>
    <property type="match status" value="1"/>
</dbReference>
<dbReference type="PANTHER" id="PTHR47926:SF365">
    <property type="entry name" value="DYW DOMAIN-CONTAINING PROTEIN"/>
    <property type="match status" value="1"/>
</dbReference>
<evidence type="ECO:0000313" key="7">
    <source>
        <dbReference type="RefSeq" id="XP_020109605.1"/>
    </source>
</evidence>
<reference evidence="7 8" key="2">
    <citation type="submission" date="2025-04" db="UniProtKB">
        <authorList>
            <consortium name="RefSeq"/>
        </authorList>
    </citation>
    <scope>IDENTIFICATION</scope>
    <source>
        <tissue evidence="7 8">Leaf</tissue>
    </source>
</reference>
<dbReference type="PROSITE" id="PS51375">
    <property type="entry name" value="PPR"/>
    <property type="match status" value="3"/>
</dbReference>
<dbReference type="RefSeq" id="XP_020109611.1">
    <property type="nucleotide sequence ID" value="XM_020254022.1"/>
</dbReference>
<comment type="similarity">
    <text evidence="1">Belongs to the PPR family. PCMP-H subfamily.</text>
</comment>
<evidence type="ECO:0000313" key="8">
    <source>
        <dbReference type="RefSeq" id="XP_020109606.1"/>
    </source>
</evidence>
<evidence type="ECO:0000259" key="5">
    <source>
        <dbReference type="Pfam" id="PF14432"/>
    </source>
</evidence>
<evidence type="ECO:0000313" key="9">
    <source>
        <dbReference type="RefSeq" id="XP_020109607.1"/>
    </source>
</evidence>
<dbReference type="SUPFAM" id="SSF48452">
    <property type="entry name" value="TPR-like"/>
    <property type="match status" value="1"/>
</dbReference>
<name>A0A6P5GLR3_ANACO</name>
<dbReference type="GO" id="GO:0008270">
    <property type="term" value="F:zinc ion binding"/>
    <property type="evidence" value="ECO:0007669"/>
    <property type="project" value="InterPro"/>
</dbReference>
<evidence type="ECO:0000313" key="12">
    <source>
        <dbReference type="RefSeq" id="XP_020109611.1"/>
    </source>
</evidence>
<dbReference type="GO" id="GO:0003729">
    <property type="term" value="F:mRNA binding"/>
    <property type="evidence" value="ECO:0007669"/>
    <property type="project" value="UniProtKB-ARBA"/>
</dbReference>
<dbReference type="InterPro" id="IPR032867">
    <property type="entry name" value="DYW_dom"/>
</dbReference>
<dbReference type="Pfam" id="PF01535">
    <property type="entry name" value="PPR"/>
    <property type="match status" value="1"/>
</dbReference>
<dbReference type="AlphaFoldDB" id="A0A6P5GLR3"/>
<reference evidence="6" key="1">
    <citation type="journal article" date="2015" name="Nat. Genet.">
        <title>The pineapple genome and the evolution of CAM photosynthesis.</title>
        <authorList>
            <person name="Ming R."/>
            <person name="VanBuren R."/>
            <person name="Wai C.M."/>
            <person name="Tang H."/>
            <person name="Schatz M.C."/>
            <person name="Bowers J.E."/>
            <person name="Lyons E."/>
            <person name="Wang M.L."/>
            <person name="Chen J."/>
            <person name="Biggers E."/>
            <person name="Zhang J."/>
            <person name="Huang L."/>
            <person name="Zhang L."/>
            <person name="Miao W."/>
            <person name="Zhang J."/>
            <person name="Ye Z."/>
            <person name="Miao C."/>
            <person name="Lin Z."/>
            <person name="Wang H."/>
            <person name="Zhou H."/>
            <person name="Yim W.C."/>
            <person name="Priest H.D."/>
            <person name="Zheng C."/>
            <person name="Woodhouse M."/>
            <person name="Edger P.P."/>
            <person name="Guyot R."/>
            <person name="Guo H.B."/>
            <person name="Guo H."/>
            <person name="Zheng G."/>
            <person name="Singh R."/>
            <person name="Sharma A."/>
            <person name="Min X."/>
            <person name="Zheng Y."/>
            <person name="Lee H."/>
            <person name="Gurtowski J."/>
            <person name="Sedlazeck F.J."/>
            <person name="Harkess A."/>
            <person name="McKain M.R."/>
            <person name="Liao Z."/>
            <person name="Fang J."/>
            <person name="Liu J."/>
            <person name="Zhang X."/>
            <person name="Zhang Q."/>
            <person name="Hu W."/>
            <person name="Qin Y."/>
            <person name="Wang K."/>
            <person name="Chen L.Y."/>
            <person name="Shirley N."/>
            <person name="Lin Y.R."/>
            <person name="Liu L.Y."/>
            <person name="Hernandez A.G."/>
            <person name="Wright C.L."/>
            <person name="Bulone V."/>
            <person name="Tuskan G.A."/>
            <person name="Heath K."/>
            <person name="Zee F."/>
            <person name="Moore P.H."/>
            <person name="Sunkar R."/>
            <person name="Leebens-Mack J.H."/>
            <person name="Mockler T."/>
            <person name="Bennetzen J.L."/>
            <person name="Freeling M."/>
            <person name="Sankoff D."/>
            <person name="Paterson A.H."/>
            <person name="Zhu X."/>
            <person name="Yang X."/>
            <person name="Smith J.A."/>
            <person name="Cushman J.C."/>
            <person name="Paull R.E."/>
            <person name="Yu Q."/>
        </authorList>
    </citation>
    <scope>NUCLEOTIDE SEQUENCE [LARGE SCALE GENOMIC DNA]</scope>
    <source>
        <strain evidence="6">cv. F153</strain>
    </source>
</reference>
<dbReference type="Pfam" id="PF12854">
    <property type="entry name" value="PPR_1"/>
    <property type="match status" value="1"/>
</dbReference>
<evidence type="ECO:0000313" key="14">
    <source>
        <dbReference type="RefSeq" id="XP_020109613.1"/>
    </source>
</evidence>
<dbReference type="InterPro" id="IPR011990">
    <property type="entry name" value="TPR-like_helical_dom_sf"/>
</dbReference>
<dbReference type="RefSeq" id="XP_020109606.1">
    <property type="nucleotide sequence ID" value="XM_020254017.1"/>
</dbReference>
<gene>
    <name evidence="7 8 9 10 11 12 13 14" type="primary">LOC109724991</name>
</gene>
<evidence type="ECO:0000256" key="1">
    <source>
        <dbReference type="ARBA" id="ARBA00006643"/>
    </source>
</evidence>
<dbReference type="Pfam" id="PF14432">
    <property type="entry name" value="DYW_deaminase"/>
    <property type="match status" value="1"/>
</dbReference>
<keyword evidence="2" id="KW-0677">Repeat</keyword>
<dbReference type="Gene3D" id="1.25.40.10">
    <property type="entry name" value="Tetratricopeptide repeat domain"/>
    <property type="match status" value="3"/>
</dbReference>
<dbReference type="Pfam" id="PF13041">
    <property type="entry name" value="PPR_2"/>
    <property type="match status" value="2"/>
</dbReference>
<dbReference type="RefSeq" id="XP_020109613.1">
    <property type="nucleotide sequence ID" value="XM_020254024.1"/>
</dbReference>
<dbReference type="OrthoDB" id="185373at2759"/>
<feature type="repeat" description="PPR" evidence="4">
    <location>
        <begin position="262"/>
        <end position="292"/>
    </location>
</feature>
<dbReference type="PANTHER" id="PTHR47926">
    <property type="entry name" value="PENTATRICOPEPTIDE REPEAT-CONTAINING PROTEIN"/>
    <property type="match status" value="1"/>
</dbReference>
<protein>
    <submittedName>
        <fullName evidence="7 8">Pentatricopeptide repeat-containing protein At3g62890-like</fullName>
    </submittedName>
</protein>
<dbReference type="FunFam" id="1.25.40.10:FF:000348">
    <property type="entry name" value="Pentatricopeptide repeat-containing protein chloroplastic"/>
    <property type="match status" value="1"/>
</dbReference>
<dbReference type="InterPro" id="IPR046848">
    <property type="entry name" value="E_motif"/>
</dbReference>
<dbReference type="GeneID" id="109724991"/>